<dbReference type="GO" id="GO:0046316">
    <property type="term" value="F:gluconokinase activity"/>
    <property type="evidence" value="ECO:0007669"/>
    <property type="project" value="UniProtKB-EC"/>
</dbReference>
<evidence type="ECO:0000256" key="5">
    <source>
        <dbReference type="ARBA" id="ARBA00022553"/>
    </source>
</evidence>
<gene>
    <name evidence="13" type="ORF">VE01_03312</name>
</gene>
<protein>
    <recommendedName>
        <fullName evidence="3">gluconokinase</fullName>
        <ecNumber evidence="3">2.7.1.12</ecNumber>
    </recommendedName>
    <alternativeName>
        <fullName evidence="10">Gluconate kinase</fullName>
    </alternativeName>
</protein>
<evidence type="ECO:0000256" key="1">
    <source>
        <dbReference type="ARBA" id="ARBA00004875"/>
    </source>
</evidence>
<dbReference type="Gene3D" id="3.40.50.720">
    <property type="entry name" value="NAD(P)-binding Rossmann-like Domain"/>
    <property type="match status" value="1"/>
</dbReference>
<dbReference type="InterPro" id="IPR013120">
    <property type="entry name" value="FAR_NAD-bd"/>
</dbReference>
<dbReference type="Gene3D" id="3.40.50.300">
    <property type="entry name" value="P-loop containing nucleotide triphosphate hydrolases"/>
    <property type="match status" value="1"/>
</dbReference>
<keyword evidence="4" id="KW-0596">Phosphopantetheine</keyword>
<dbReference type="CDD" id="cd02021">
    <property type="entry name" value="GntK"/>
    <property type="match status" value="1"/>
</dbReference>
<evidence type="ECO:0000256" key="9">
    <source>
        <dbReference type="ARBA" id="ARBA00022840"/>
    </source>
</evidence>
<sequence length="1227" mass="135719">MAADIAHSSTIQHISSQSFLSPVDTSLVYSRRQRTFTTNHVPHTIDELMRLRAFHQPEEPILAYPVHNTDYVEYTYRELDVFAYRVGQQYVQHTTQRRSSAEKEKVVALLGPSNLDYLISVLALTKSGFTVMFLSTRLSDAAYLSLLESTQCRDIIIHESFSTTAERLRKTMPDLSAYPIAQPASYAFTTRENDQDTCLDYHLDLELEALKICWIIHSSGSTGLPKPIFQTHRAALTNYENNLNMRGFITLPLFHAHGISSVFRAFTSMKKIYMYNANLPLTHNTLLSIMAEHSFEILYGVPYALKLLGETEEGIKALVKLQVVMFGGSACPDSLGDRLVGAGVNLISHYGTTETGQLMTSFRDRSDKVWNYLRPSATLIPFLRWESRGLDLFELVVLDGWPSKVATNRSDGSYATKDLFTPHPSIPNAWKYSARLDDTIALLNGEKVGPTDMEQAIRDNKYVREAVVFGNGRPQLGMMIIPSKETAGMPESRILEHIWPVVESSNAAAPGYARVSVEMLKLLPASSTYPQTDKGTVIRQAFYKLFEKEIEDVYSTSELSPSTNAPSTEPEIRAFLKEKVCTLNGQGELDDDTDLFSVGLDSLQALQLRSLILKKLPVSGKVLAMNFVFDFPSVNALTRELVLLQDGQTSKSIPVQEQMAQLIEKYGSFQHHIPKPNSNEGQYIVLTGATGSLGAHIIAQIVLLPGVKQVYCFVRAKSESDAITRVISSMNTRGCYHQLPLEARRKIVALPSDFSKEDLGLGSAVYAEIALNITCLIHCAWSVNFNLSLQSFEKDCIAGAKHLMGLCLSAGRPSPAAFNFCSSVSAVASTPPGEAVVEDLPPNLDYAQNMGYAQSKLVTENIVHQAACQTGMKARTLRVGQIVADTQHGIWNATEAIPLILQAGKTIGAIPALDESPLWLPVDVVAKAVSEISISDSPAGTTNVVATQSFHWTRDLLPKLHAASLQFEELGQREWISRLKASNPDPVQNPPIKLLDFFTKKYDNDNIVRKGLQYNTQRAQSLSPALAMAEILSQELVDKFVGHFITTSWKTTENIQGTIIVVAGPCGAGKSTVGTEIARKLNCSFIEGDQHHDVQALAKMASGQALDDEDRWLWLARLRAKAELEISTNGKGVVVLACSALKGRYRDVLRGVGKRIRTVFVMLQVEKKVELARRLEMRTGHYMKADMVESQMAILEGPRVDEIDILPVDAKNMPQDLAEEVFGVLGL</sequence>
<evidence type="ECO:0000256" key="7">
    <source>
        <dbReference type="ARBA" id="ARBA00022741"/>
    </source>
</evidence>
<dbReference type="SUPFAM" id="SSF51735">
    <property type="entry name" value="NAD(P)-binding Rossmann-fold domains"/>
    <property type="match status" value="1"/>
</dbReference>
<feature type="domain" description="Carrier" evidence="12">
    <location>
        <begin position="566"/>
        <end position="645"/>
    </location>
</feature>
<dbReference type="GO" id="GO:0005975">
    <property type="term" value="P:carbohydrate metabolic process"/>
    <property type="evidence" value="ECO:0007669"/>
    <property type="project" value="InterPro"/>
</dbReference>
<dbReference type="InterPro" id="IPR020806">
    <property type="entry name" value="PKS_PP-bd"/>
</dbReference>
<dbReference type="PROSITE" id="PS00455">
    <property type="entry name" value="AMP_BINDING"/>
    <property type="match status" value="1"/>
</dbReference>
<dbReference type="InterPro" id="IPR051414">
    <property type="entry name" value="Adenylate-forming_Reductase"/>
</dbReference>
<organism evidence="13 14">
    <name type="scientific">Pseudogymnoascus verrucosus</name>
    <dbReference type="NCBI Taxonomy" id="342668"/>
    <lineage>
        <taxon>Eukaryota</taxon>
        <taxon>Fungi</taxon>
        <taxon>Dikarya</taxon>
        <taxon>Ascomycota</taxon>
        <taxon>Pezizomycotina</taxon>
        <taxon>Leotiomycetes</taxon>
        <taxon>Thelebolales</taxon>
        <taxon>Thelebolaceae</taxon>
        <taxon>Pseudogymnoascus</taxon>
    </lineage>
</organism>
<dbReference type="InterPro" id="IPR006162">
    <property type="entry name" value="Ppantetheine_attach_site"/>
</dbReference>
<proteinExistence type="inferred from homology"/>
<dbReference type="InterPro" id="IPR009081">
    <property type="entry name" value="PP-bd_ACP"/>
</dbReference>
<comment type="similarity">
    <text evidence="2">Belongs to the gluconokinase GntK/GntV family.</text>
</comment>
<dbReference type="Pfam" id="PF07993">
    <property type="entry name" value="NAD_binding_4"/>
    <property type="match status" value="1"/>
</dbReference>
<keyword evidence="6" id="KW-0808">Transferase</keyword>
<dbReference type="GeneID" id="28836698"/>
<dbReference type="Gene3D" id="3.40.50.12780">
    <property type="entry name" value="N-terminal domain of ligase-like"/>
    <property type="match status" value="1"/>
</dbReference>
<evidence type="ECO:0000256" key="2">
    <source>
        <dbReference type="ARBA" id="ARBA00008420"/>
    </source>
</evidence>
<dbReference type="InterPro" id="IPR027417">
    <property type="entry name" value="P-loop_NTPase"/>
</dbReference>
<keyword evidence="8" id="KW-0418">Kinase</keyword>
<evidence type="ECO:0000256" key="6">
    <source>
        <dbReference type="ARBA" id="ARBA00022679"/>
    </source>
</evidence>
<dbReference type="STRING" id="342668.A0A1B8GSC4"/>
<dbReference type="GO" id="GO:0031177">
    <property type="term" value="F:phosphopantetheine binding"/>
    <property type="evidence" value="ECO:0007669"/>
    <property type="project" value="InterPro"/>
</dbReference>
<reference evidence="14" key="2">
    <citation type="journal article" date="2018" name="Nat. Commun.">
        <title>Extreme sensitivity to ultraviolet light in the fungal pathogen causing white-nose syndrome of bats.</title>
        <authorList>
            <person name="Palmer J.M."/>
            <person name="Drees K.P."/>
            <person name="Foster J.T."/>
            <person name="Lindner D.L."/>
        </authorList>
    </citation>
    <scope>NUCLEOTIDE SEQUENCE [LARGE SCALE GENOMIC DNA]</scope>
    <source>
        <strain evidence="14">UAMH 10579</strain>
    </source>
</reference>
<comment type="catalytic activity">
    <reaction evidence="11">
        <text>D-gluconate + ATP = 6-phospho-D-gluconate + ADP + H(+)</text>
        <dbReference type="Rhea" id="RHEA:19433"/>
        <dbReference type="ChEBI" id="CHEBI:15378"/>
        <dbReference type="ChEBI" id="CHEBI:18391"/>
        <dbReference type="ChEBI" id="CHEBI:30616"/>
        <dbReference type="ChEBI" id="CHEBI:58759"/>
        <dbReference type="ChEBI" id="CHEBI:456216"/>
        <dbReference type="EC" id="2.7.1.12"/>
    </reaction>
</comment>
<keyword evidence="14" id="KW-1185">Reference proteome</keyword>
<evidence type="ECO:0000313" key="14">
    <source>
        <dbReference type="Proteomes" id="UP000091956"/>
    </source>
</evidence>
<dbReference type="Pfam" id="PF13238">
    <property type="entry name" value="AAA_18"/>
    <property type="match status" value="1"/>
</dbReference>
<dbReference type="InterPro" id="IPR036736">
    <property type="entry name" value="ACP-like_sf"/>
</dbReference>
<evidence type="ECO:0000256" key="10">
    <source>
        <dbReference type="ARBA" id="ARBA00029835"/>
    </source>
</evidence>
<reference evidence="13 14" key="1">
    <citation type="submission" date="2016-03" db="EMBL/GenBank/DDBJ databases">
        <title>Comparative genomics of Pseudogymnoascus destructans, the fungus causing white-nose syndrome of bats.</title>
        <authorList>
            <person name="Palmer J.M."/>
            <person name="Drees K.P."/>
            <person name="Foster J.T."/>
            <person name="Lindner D.L."/>
        </authorList>
    </citation>
    <scope>NUCLEOTIDE SEQUENCE [LARGE SCALE GENOMIC DNA]</scope>
    <source>
        <strain evidence="13 14">UAMH 10579</strain>
    </source>
</reference>
<dbReference type="AlphaFoldDB" id="A0A1B8GSC4"/>
<dbReference type="InterPro" id="IPR020845">
    <property type="entry name" value="AMP-binding_CS"/>
</dbReference>
<dbReference type="EC" id="2.7.1.12" evidence="3"/>
<dbReference type="InterPro" id="IPR036291">
    <property type="entry name" value="NAD(P)-bd_dom_sf"/>
</dbReference>
<dbReference type="Gene3D" id="1.10.1200.10">
    <property type="entry name" value="ACP-like"/>
    <property type="match status" value="1"/>
</dbReference>
<accession>A0A1B8GSC4</accession>
<dbReference type="Pfam" id="PF00501">
    <property type="entry name" value="AMP-binding"/>
    <property type="match status" value="1"/>
</dbReference>
<dbReference type="SUPFAM" id="SSF56801">
    <property type="entry name" value="Acetyl-CoA synthetase-like"/>
    <property type="match status" value="1"/>
</dbReference>
<name>A0A1B8GSC4_9PEZI</name>
<dbReference type="SUPFAM" id="SSF47336">
    <property type="entry name" value="ACP-like"/>
    <property type="match status" value="1"/>
</dbReference>
<dbReference type="PANTHER" id="PTHR43439">
    <property type="entry name" value="PHENYLACETATE-COENZYME A LIGASE"/>
    <property type="match status" value="1"/>
</dbReference>
<dbReference type="SUPFAM" id="SSF52540">
    <property type="entry name" value="P-loop containing nucleoside triphosphate hydrolases"/>
    <property type="match status" value="1"/>
</dbReference>
<evidence type="ECO:0000259" key="12">
    <source>
        <dbReference type="PROSITE" id="PS50075"/>
    </source>
</evidence>
<evidence type="ECO:0000256" key="4">
    <source>
        <dbReference type="ARBA" id="ARBA00022450"/>
    </source>
</evidence>
<dbReference type="RefSeq" id="XP_018132461.1">
    <property type="nucleotide sequence ID" value="XM_018272807.2"/>
</dbReference>
<dbReference type="NCBIfam" id="TIGR01313">
    <property type="entry name" value="therm_gnt_kin"/>
    <property type="match status" value="1"/>
</dbReference>
<dbReference type="EMBL" id="KV460215">
    <property type="protein sequence ID" value="OBT98728.1"/>
    <property type="molecule type" value="Genomic_DNA"/>
</dbReference>
<evidence type="ECO:0000256" key="3">
    <source>
        <dbReference type="ARBA" id="ARBA00012054"/>
    </source>
</evidence>
<dbReference type="GO" id="GO:0005524">
    <property type="term" value="F:ATP binding"/>
    <property type="evidence" value="ECO:0007669"/>
    <property type="project" value="UniProtKB-KW"/>
</dbReference>
<dbReference type="InterPro" id="IPR006001">
    <property type="entry name" value="Therm_gnt_kin"/>
</dbReference>
<evidence type="ECO:0000313" key="13">
    <source>
        <dbReference type="EMBL" id="OBT98728.1"/>
    </source>
</evidence>
<keyword evidence="9" id="KW-0067">ATP-binding</keyword>
<evidence type="ECO:0000256" key="11">
    <source>
        <dbReference type="ARBA" id="ARBA00048090"/>
    </source>
</evidence>
<dbReference type="OrthoDB" id="429813at2759"/>
<dbReference type="InterPro" id="IPR000873">
    <property type="entry name" value="AMP-dep_synth/lig_dom"/>
</dbReference>
<keyword evidence="5" id="KW-0597">Phosphoprotein</keyword>
<comment type="pathway">
    <text evidence="1">Carbohydrate acid metabolism; D-gluconate degradation.</text>
</comment>
<dbReference type="Pfam" id="PF23562">
    <property type="entry name" value="AMP-binding_C_3"/>
    <property type="match status" value="1"/>
</dbReference>
<dbReference type="PANTHER" id="PTHR43439:SF2">
    <property type="entry name" value="ENZYME, PUTATIVE (JCVI)-RELATED"/>
    <property type="match status" value="1"/>
</dbReference>
<dbReference type="InterPro" id="IPR042099">
    <property type="entry name" value="ANL_N_sf"/>
</dbReference>
<dbReference type="UniPathway" id="UPA00792"/>
<dbReference type="Proteomes" id="UP000091956">
    <property type="component" value="Unassembled WGS sequence"/>
</dbReference>
<evidence type="ECO:0000256" key="8">
    <source>
        <dbReference type="ARBA" id="ARBA00022777"/>
    </source>
</evidence>
<keyword evidence="7" id="KW-0547">Nucleotide-binding</keyword>
<dbReference type="PROSITE" id="PS50075">
    <property type="entry name" value="CARRIER"/>
    <property type="match status" value="1"/>
</dbReference>
<dbReference type="SMART" id="SM00823">
    <property type="entry name" value="PKS_PP"/>
    <property type="match status" value="1"/>
</dbReference>
<dbReference type="Pfam" id="PF00550">
    <property type="entry name" value="PP-binding"/>
    <property type="match status" value="1"/>
</dbReference>
<dbReference type="PROSITE" id="PS00012">
    <property type="entry name" value="PHOSPHOPANTETHEINE"/>
    <property type="match status" value="1"/>
</dbReference>